<dbReference type="AlphaFoldDB" id="T1JPI5"/>
<dbReference type="EnsemblMetazoa" id="SMAR015762-RA">
    <property type="protein sequence ID" value="SMAR015762-PA"/>
    <property type="gene ID" value="SMAR015762"/>
</dbReference>
<name>T1JPI5_STRMM</name>
<dbReference type="Proteomes" id="UP000014500">
    <property type="component" value="Unassembled WGS sequence"/>
</dbReference>
<evidence type="ECO:0000256" key="2">
    <source>
        <dbReference type="ARBA" id="ARBA00023180"/>
    </source>
</evidence>
<evidence type="ECO:0000313" key="5">
    <source>
        <dbReference type="Proteomes" id="UP000014500"/>
    </source>
</evidence>
<proteinExistence type="inferred from homology"/>
<dbReference type="STRING" id="126957.T1JPI5"/>
<evidence type="ECO:0000256" key="1">
    <source>
        <dbReference type="ARBA" id="ARBA00005964"/>
    </source>
</evidence>
<dbReference type="InterPro" id="IPR002018">
    <property type="entry name" value="CarbesteraseB"/>
</dbReference>
<dbReference type="Pfam" id="PF00135">
    <property type="entry name" value="COesterase"/>
    <property type="match status" value="1"/>
</dbReference>
<dbReference type="PhylomeDB" id="T1JPI5"/>
<dbReference type="SUPFAM" id="SSF53474">
    <property type="entry name" value="alpha/beta-Hydrolases"/>
    <property type="match status" value="1"/>
</dbReference>
<dbReference type="InterPro" id="IPR051093">
    <property type="entry name" value="Neuroligin/BSAL"/>
</dbReference>
<feature type="domain" description="Carboxylesterase type B" evidence="3">
    <location>
        <begin position="1"/>
        <end position="108"/>
    </location>
</feature>
<sequence>MVYVHGESFEWNSGNAYDASVLSSFGDVVVVTINYRLGVLGFLSVEIQGARGNYGLLDQVAALHWIQENIHEFGGDSRNVTLFGHDYGAACANFLMISPVTRGTFNSLVNI</sequence>
<dbReference type="eggNOG" id="KOG1516">
    <property type="taxonomic scope" value="Eukaryota"/>
</dbReference>
<dbReference type="InterPro" id="IPR029058">
    <property type="entry name" value="AB_hydrolase_fold"/>
</dbReference>
<keyword evidence="2" id="KW-0325">Glycoprotein</keyword>
<reference evidence="4" key="2">
    <citation type="submission" date="2015-02" db="UniProtKB">
        <authorList>
            <consortium name="EnsemblMetazoa"/>
        </authorList>
    </citation>
    <scope>IDENTIFICATION</scope>
</reference>
<protein>
    <recommendedName>
        <fullName evidence="3">Carboxylesterase type B domain-containing protein</fullName>
    </recommendedName>
</protein>
<dbReference type="Gene3D" id="3.40.50.1820">
    <property type="entry name" value="alpha/beta hydrolase"/>
    <property type="match status" value="1"/>
</dbReference>
<evidence type="ECO:0000313" key="4">
    <source>
        <dbReference type="EnsemblMetazoa" id="SMAR015762-PA"/>
    </source>
</evidence>
<dbReference type="HOGENOM" id="CLU_006586_12_4_1"/>
<accession>T1JPI5</accession>
<evidence type="ECO:0000259" key="3">
    <source>
        <dbReference type="Pfam" id="PF00135"/>
    </source>
</evidence>
<dbReference type="PANTHER" id="PTHR43903">
    <property type="entry name" value="NEUROLIGIN"/>
    <property type="match status" value="1"/>
</dbReference>
<dbReference type="EMBL" id="JH431849">
    <property type="status" value="NOT_ANNOTATED_CDS"/>
    <property type="molecule type" value="Genomic_DNA"/>
</dbReference>
<comment type="similarity">
    <text evidence="1">Belongs to the type-B carboxylesterase/lipase family.</text>
</comment>
<reference evidence="5" key="1">
    <citation type="submission" date="2011-05" db="EMBL/GenBank/DDBJ databases">
        <authorList>
            <person name="Richards S.R."/>
            <person name="Qu J."/>
            <person name="Jiang H."/>
            <person name="Jhangiani S.N."/>
            <person name="Agravi P."/>
            <person name="Goodspeed R."/>
            <person name="Gross S."/>
            <person name="Mandapat C."/>
            <person name="Jackson L."/>
            <person name="Mathew T."/>
            <person name="Pu L."/>
            <person name="Thornton R."/>
            <person name="Saada N."/>
            <person name="Wilczek-Boney K.B."/>
            <person name="Lee S."/>
            <person name="Kovar C."/>
            <person name="Wu Y."/>
            <person name="Scherer S.E."/>
            <person name="Worley K.C."/>
            <person name="Muzny D.M."/>
            <person name="Gibbs R."/>
        </authorList>
    </citation>
    <scope>NUCLEOTIDE SEQUENCE</scope>
    <source>
        <strain evidence="5">Brora</strain>
    </source>
</reference>
<organism evidence="4 5">
    <name type="scientific">Strigamia maritima</name>
    <name type="common">European centipede</name>
    <name type="synonym">Geophilus maritimus</name>
    <dbReference type="NCBI Taxonomy" id="126957"/>
    <lineage>
        <taxon>Eukaryota</taxon>
        <taxon>Metazoa</taxon>
        <taxon>Ecdysozoa</taxon>
        <taxon>Arthropoda</taxon>
        <taxon>Myriapoda</taxon>
        <taxon>Chilopoda</taxon>
        <taxon>Pleurostigmophora</taxon>
        <taxon>Geophilomorpha</taxon>
        <taxon>Linotaeniidae</taxon>
        <taxon>Strigamia</taxon>
    </lineage>
</organism>
<dbReference type="OMA" id="TISPMAM"/>
<keyword evidence="5" id="KW-1185">Reference proteome</keyword>